<evidence type="ECO:0000256" key="2">
    <source>
        <dbReference type="SAM" id="Phobius"/>
    </source>
</evidence>
<feature type="region of interest" description="Disordered" evidence="1">
    <location>
        <begin position="117"/>
        <end position="143"/>
    </location>
</feature>
<name>A0AAV6XJ26_9LAMI</name>
<dbReference type="AlphaFoldDB" id="A0AAV6XJ26"/>
<evidence type="ECO:0000256" key="1">
    <source>
        <dbReference type="SAM" id="MobiDB-lite"/>
    </source>
</evidence>
<accession>A0AAV6XJ26</accession>
<proteinExistence type="predicted"/>
<evidence type="ECO:0000313" key="5">
    <source>
        <dbReference type="Proteomes" id="UP000826271"/>
    </source>
</evidence>
<evidence type="ECO:0000313" key="4">
    <source>
        <dbReference type="EMBL" id="KAG8381500.1"/>
    </source>
</evidence>
<gene>
    <name evidence="4" type="ORF">BUALT_Bualt06G0128300</name>
</gene>
<keyword evidence="2" id="KW-0812">Transmembrane</keyword>
<comment type="caution">
    <text evidence="4">The sequence shown here is derived from an EMBL/GenBank/DDBJ whole genome shotgun (WGS) entry which is preliminary data.</text>
</comment>
<evidence type="ECO:0000259" key="3">
    <source>
        <dbReference type="Pfam" id="PF24583"/>
    </source>
</evidence>
<dbReference type="Pfam" id="PF24583">
    <property type="entry name" value="DUF7610"/>
    <property type="match status" value="1"/>
</dbReference>
<feature type="transmembrane region" description="Helical" evidence="2">
    <location>
        <begin position="172"/>
        <end position="191"/>
    </location>
</feature>
<protein>
    <recommendedName>
        <fullName evidence="3">DUF7610 domain-containing protein</fullName>
    </recommendedName>
</protein>
<organism evidence="4 5">
    <name type="scientific">Buddleja alternifolia</name>
    <dbReference type="NCBI Taxonomy" id="168488"/>
    <lineage>
        <taxon>Eukaryota</taxon>
        <taxon>Viridiplantae</taxon>
        <taxon>Streptophyta</taxon>
        <taxon>Embryophyta</taxon>
        <taxon>Tracheophyta</taxon>
        <taxon>Spermatophyta</taxon>
        <taxon>Magnoliopsida</taxon>
        <taxon>eudicotyledons</taxon>
        <taxon>Gunneridae</taxon>
        <taxon>Pentapetalae</taxon>
        <taxon>asterids</taxon>
        <taxon>lamiids</taxon>
        <taxon>Lamiales</taxon>
        <taxon>Scrophulariaceae</taxon>
        <taxon>Buddlejeae</taxon>
        <taxon>Buddleja</taxon>
    </lineage>
</organism>
<keyword evidence="2" id="KW-0472">Membrane</keyword>
<keyword evidence="5" id="KW-1185">Reference proteome</keyword>
<dbReference type="Proteomes" id="UP000826271">
    <property type="component" value="Unassembled WGS sequence"/>
</dbReference>
<sequence length="209" mass="23321">MASRSSSSVVLQKKLHELESELFDVFRFPLDPTTSDPRYQMSFDDIKQRFSFLNSLLAAEVASQPENSDQFHEIESRLAALKTAFRDWNAYRSNCASNNLDDSRSVCSDCTETLRNDDVRGQSESPVSKPENFSGESSPEKFSDCVDVKDEDVKKEAAATAAGRIWGRIVKYSGVFGCGMIFGAICVVKLFSSSSDYLIQYEVSFLPPT</sequence>
<dbReference type="EMBL" id="WHWC01000006">
    <property type="protein sequence ID" value="KAG8381500.1"/>
    <property type="molecule type" value="Genomic_DNA"/>
</dbReference>
<feature type="domain" description="DUF7610" evidence="3">
    <location>
        <begin position="11"/>
        <end position="90"/>
    </location>
</feature>
<reference evidence="4" key="1">
    <citation type="submission" date="2019-10" db="EMBL/GenBank/DDBJ databases">
        <authorList>
            <person name="Zhang R."/>
            <person name="Pan Y."/>
            <person name="Wang J."/>
            <person name="Ma R."/>
            <person name="Yu S."/>
        </authorList>
    </citation>
    <scope>NUCLEOTIDE SEQUENCE</scope>
    <source>
        <strain evidence="4">LA-IB0</strain>
        <tissue evidence="4">Leaf</tissue>
    </source>
</reference>
<keyword evidence="2" id="KW-1133">Transmembrane helix</keyword>
<dbReference type="InterPro" id="IPR056029">
    <property type="entry name" value="DUF7610"/>
</dbReference>